<dbReference type="Proteomes" id="UP001267638">
    <property type="component" value="Unassembled WGS sequence"/>
</dbReference>
<evidence type="ECO:0000313" key="3">
    <source>
        <dbReference type="Proteomes" id="UP001267638"/>
    </source>
</evidence>
<feature type="transmembrane region" description="Helical" evidence="1">
    <location>
        <begin position="106"/>
        <end position="127"/>
    </location>
</feature>
<feature type="transmembrane region" description="Helical" evidence="1">
    <location>
        <begin position="52"/>
        <end position="72"/>
    </location>
</feature>
<sequence>MLLLTYWMMTLCCCIYAAARGGVTGRAGAGIVLFKTVAIALVTYVERDWQITSYSLLQVDTACLLAFLWLSLRSDHYWPLWSTACQFLAVAIHVTTLVQPELTPKVYQGLHSLWAIPMQLFMVRGIALDRRFLRWRKGMITT</sequence>
<keyword evidence="1" id="KW-1133">Transmembrane helix</keyword>
<dbReference type="RefSeq" id="WP_310222203.1">
    <property type="nucleotide sequence ID" value="NZ_JAVDWV010000003.1"/>
</dbReference>
<organism evidence="2 3">
    <name type="scientific">Sphingobium xenophagum</name>
    <dbReference type="NCBI Taxonomy" id="121428"/>
    <lineage>
        <taxon>Bacteria</taxon>
        <taxon>Pseudomonadati</taxon>
        <taxon>Pseudomonadota</taxon>
        <taxon>Alphaproteobacteria</taxon>
        <taxon>Sphingomonadales</taxon>
        <taxon>Sphingomonadaceae</taxon>
        <taxon>Sphingobium</taxon>
    </lineage>
</organism>
<accession>A0ABU1WXS3</accession>
<dbReference type="EMBL" id="JAVDWV010000003">
    <property type="protein sequence ID" value="MDR7154106.1"/>
    <property type="molecule type" value="Genomic_DNA"/>
</dbReference>
<name>A0ABU1WXS3_SPHXE</name>
<keyword evidence="3" id="KW-1185">Reference proteome</keyword>
<proteinExistence type="predicted"/>
<evidence type="ECO:0000256" key="1">
    <source>
        <dbReference type="SAM" id="Phobius"/>
    </source>
</evidence>
<keyword evidence="1" id="KW-0472">Membrane</keyword>
<keyword evidence="1" id="KW-0812">Transmembrane</keyword>
<gene>
    <name evidence="2" type="ORF">J2W40_000909</name>
</gene>
<protein>
    <submittedName>
        <fullName evidence="2">Uncharacterized protein</fullName>
    </submittedName>
</protein>
<comment type="caution">
    <text evidence="2">The sequence shown here is derived from an EMBL/GenBank/DDBJ whole genome shotgun (WGS) entry which is preliminary data.</text>
</comment>
<reference evidence="2 3" key="1">
    <citation type="submission" date="2023-07" db="EMBL/GenBank/DDBJ databases">
        <title>Sorghum-associated microbial communities from plants grown in Nebraska, USA.</title>
        <authorList>
            <person name="Schachtman D."/>
        </authorList>
    </citation>
    <scope>NUCLEOTIDE SEQUENCE [LARGE SCALE GENOMIC DNA]</scope>
    <source>
        <strain evidence="2 3">4256</strain>
    </source>
</reference>
<feature type="transmembrane region" description="Helical" evidence="1">
    <location>
        <begin position="27"/>
        <end position="45"/>
    </location>
</feature>
<evidence type="ECO:0000313" key="2">
    <source>
        <dbReference type="EMBL" id="MDR7154106.1"/>
    </source>
</evidence>